<dbReference type="Pfam" id="PF24542">
    <property type="entry name" value="Ig_TPPC8_C"/>
    <property type="match status" value="1"/>
</dbReference>
<dbReference type="Proteomes" id="UP001153148">
    <property type="component" value="Unassembled WGS sequence"/>
</dbReference>
<proteinExistence type="predicted"/>
<evidence type="ECO:0000313" key="3">
    <source>
        <dbReference type="Proteomes" id="UP001153148"/>
    </source>
</evidence>
<organism evidence="2 3">
    <name type="scientific">Timema podura</name>
    <name type="common">Walking stick</name>
    <dbReference type="NCBI Taxonomy" id="61482"/>
    <lineage>
        <taxon>Eukaryota</taxon>
        <taxon>Metazoa</taxon>
        <taxon>Ecdysozoa</taxon>
        <taxon>Arthropoda</taxon>
        <taxon>Hexapoda</taxon>
        <taxon>Insecta</taxon>
        <taxon>Pterygota</taxon>
        <taxon>Neoptera</taxon>
        <taxon>Polyneoptera</taxon>
        <taxon>Phasmatodea</taxon>
        <taxon>Timematodea</taxon>
        <taxon>Timematoidea</taxon>
        <taxon>Timematidae</taxon>
        <taxon>Timema</taxon>
    </lineage>
</organism>
<sequence>FRLCVVPVRLHLQNCSDSHLVIKVTTVGNSSSSSLTNKNQLYSPHSSGCFRWVGLACSNLELSPHASESVCLSAAFGSPGTFNLGTRLEVWCRSRGAPEADSPGNVCRVCLFVGKIFWSYFHPNSNNFFNFFFFRKVPTRLIGDSSENVRVRRIGV</sequence>
<protein>
    <recommendedName>
        <fullName evidence="1">TPPC8 C-terminal Ig-like domain-containing protein</fullName>
    </recommendedName>
</protein>
<feature type="non-terminal residue" evidence="2">
    <location>
        <position position="1"/>
    </location>
</feature>
<keyword evidence="3" id="KW-1185">Reference proteome</keyword>
<feature type="domain" description="TPPC8 C-terminal Ig-like" evidence="1">
    <location>
        <begin position="2"/>
        <end position="92"/>
    </location>
</feature>
<evidence type="ECO:0000313" key="2">
    <source>
        <dbReference type="EMBL" id="CAG2060676.1"/>
    </source>
</evidence>
<gene>
    <name evidence="2" type="ORF">TPAB3V08_LOCUS7632</name>
</gene>
<dbReference type="InterPro" id="IPR057651">
    <property type="entry name" value="Ig_TPPC8_C"/>
</dbReference>
<accession>A0ABN7P3R4</accession>
<name>A0ABN7P3R4_TIMPD</name>
<evidence type="ECO:0000259" key="1">
    <source>
        <dbReference type="Pfam" id="PF24542"/>
    </source>
</evidence>
<dbReference type="EMBL" id="CAJPIN010013119">
    <property type="protein sequence ID" value="CAG2060676.1"/>
    <property type="molecule type" value="Genomic_DNA"/>
</dbReference>
<comment type="caution">
    <text evidence="2">The sequence shown here is derived from an EMBL/GenBank/DDBJ whole genome shotgun (WGS) entry which is preliminary data.</text>
</comment>
<reference evidence="2" key="1">
    <citation type="submission" date="2021-03" db="EMBL/GenBank/DDBJ databases">
        <authorList>
            <person name="Tran Van P."/>
        </authorList>
    </citation>
    <scope>NUCLEOTIDE SEQUENCE</scope>
</reference>
<feature type="non-terminal residue" evidence="2">
    <location>
        <position position="156"/>
    </location>
</feature>